<evidence type="ECO:0000313" key="2">
    <source>
        <dbReference type="EMBL" id="PSS12845.1"/>
    </source>
</evidence>
<dbReference type="Proteomes" id="UP000241818">
    <property type="component" value="Unassembled WGS sequence"/>
</dbReference>
<dbReference type="AlphaFoldDB" id="A0A2T3AVZ5"/>
<name>A0A2T3AVZ5_AMORE</name>
<dbReference type="OrthoDB" id="3554705at2759"/>
<protein>
    <submittedName>
        <fullName evidence="2">Uncharacterized protein</fullName>
    </submittedName>
</protein>
<keyword evidence="3" id="KW-1185">Reference proteome</keyword>
<sequence length="214" mass="24143">MPAIKHDQGGAEMSGGRSRPSSGIPQSRPLSRAAAPQKAAGPGTKPASPRNPQPTRRHAPKQDTSTLPAPRGSRTEPPVRPSSLRPAEPVISSSHPPAEEFNNLYVKVCREVHLTSLGRMFEDVCRADRQGNIDEEEYRHLLDFFYCFVPMLVVAPKDDPIIVRPYELRNHWRLLRTRWADRGSGSGPNNPHRWFSRPRNSFSRTVKEIMRRSL</sequence>
<accession>A0A2T3AVZ5</accession>
<dbReference type="GeneID" id="36572445"/>
<dbReference type="EMBL" id="KZ679014">
    <property type="protein sequence ID" value="PSS12845.1"/>
    <property type="molecule type" value="Genomic_DNA"/>
</dbReference>
<feature type="region of interest" description="Disordered" evidence="1">
    <location>
        <begin position="1"/>
        <end position="97"/>
    </location>
</feature>
<feature type="compositionally biased region" description="Low complexity" evidence="1">
    <location>
        <begin position="14"/>
        <end position="29"/>
    </location>
</feature>
<dbReference type="RefSeq" id="XP_024718836.1">
    <property type="nucleotide sequence ID" value="XM_024864364.1"/>
</dbReference>
<gene>
    <name evidence="2" type="ORF">M430DRAFT_20762</name>
</gene>
<proteinExistence type="predicted"/>
<evidence type="ECO:0000313" key="3">
    <source>
        <dbReference type="Proteomes" id="UP000241818"/>
    </source>
</evidence>
<evidence type="ECO:0000256" key="1">
    <source>
        <dbReference type="SAM" id="MobiDB-lite"/>
    </source>
</evidence>
<organism evidence="2 3">
    <name type="scientific">Amorphotheca resinae ATCC 22711</name>
    <dbReference type="NCBI Taxonomy" id="857342"/>
    <lineage>
        <taxon>Eukaryota</taxon>
        <taxon>Fungi</taxon>
        <taxon>Dikarya</taxon>
        <taxon>Ascomycota</taxon>
        <taxon>Pezizomycotina</taxon>
        <taxon>Leotiomycetes</taxon>
        <taxon>Helotiales</taxon>
        <taxon>Amorphothecaceae</taxon>
        <taxon>Amorphotheca</taxon>
    </lineage>
</organism>
<dbReference type="InParanoid" id="A0A2T3AVZ5"/>
<reference evidence="2 3" key="1">
    <citation type="journal article" date="2018" name="New Phytol.">
        <title>Comparative genomics and transcriptomics depict ericoid mycorrhizal fungi as versatile saprotrophs and plant mutualists.</title>
        <authorList>
            <person name="Martino E."/>
            <person name="Morin E."/>
            <person name="Grelet G.A."/>
            <person name="Kuo A."/>
            <person name="Kohler A."/>
            <person name="Daghino S."/>
            <person name="Barry K.W."/>
            <person name="Cichocki N."/>
            <person name="Clum A."/>
            <person name="Dockter R.B."/>
            <person name="Hainaut M."/>
            <person name="Kuo R.C."/>
            <person name="LaButti K."/>
            <person name="Lindahl B.D."/>
            <person name="Lindquist E.A."/>
            <person name="Lipzen A."/>
            <person name="Khouja H.R."/>
            <person name="Magnuson J."/>
            <person name="Murat C."/>
            <person name="Ohm R.A."/>
            <person name="Singer S.W."/>
            <person name="Spatafora J.W."/>
            <person name="Wang M."/>
            <person name="Veneault-Fourrey C."/>
            <person name="Henrissat B."/>
            <person name="Grigoriev I.V."/>
            <person name="Martin F.M."/>
            <person name="Perotto S."/>
        </authorList>
    </citation>
    <scope>NUCLEOTIDE SEQUENCE [LARGE SCALE GENOMIC DNA]</scope>
    <source>
        <strain evidence="2 3">ATCC 22711</strain>
    </source>
</reference>